<dbReference type="RefSeq" id="XP_022472432.1">
    <property type="nucleotide sequence ID" value="XM_022621044.1"/>
</dbReference>
<feature type="compositionally biased region" description="Polar residues" evidence="1">
    <location>
        <begin position="123"/>
        <end position="132"/>
    </location>
</feature>
<proteinExistence type="predicted"/>
<comment type="caution">
    <text evidence="2">The sequence shown here is derived from an EMBL/GenBank/DDBJ whole genome shotgun (WGS) entry which is preliminary data.</text>
</comment>
<dbReference type="EMBL" id="MJBS01000085">
    <property type="protein sequence ID" value="OHE95270.1"/>
    <property type="molecule type" value="Genomic_DNA"/>
</dbReference>
<name>A0A1G4B1H5_9PEZI</name>
<gene>
    <name evidence="2" type="ORF">CORC01_09415</name>
</gene>
<dbReference type="STRING" id="1209926.A0A1G4B1H5"/>
<keyword evidence="3" id="KW-1185">Reference proteome</keyword>
<organism evidence="2 3">
    <name type="scientific">Colletotrichum orchidophilum</name>
    <dbReference type="NCBI Taxonomy" id="1209926"/>
    <lineage>
        <taxon>Eukaryota</taxon>
        <taxon>Fungi</taxon>
        <taxon>Dikarya</taxon>
        <taxon>Ascomycota</taxon>
        <taxon>Pezizomycotina</taxon>
        <taxon>Sordariomycetes</taxon>
        <taxon>Hypocreomycetidae</taxon>
        <taxon>Glomerellales</taxon>
        <taxon>Glomerellaceae</taxon>
        <taxon>Colletotrichum</taxon>
    </lineage>
</organism>
<feature type="region of interest" description="Disordered" evidence="1">
    <location>
        <begin position="113"/>
        <end position="145"/>
    </location>
</feature>
<dbReference type="Proteomes" id="UP000176998">
    <property type="component" value="Unassembled WGS sequence"/>
</dbReference>
<evidence type="ECO:0000313" key="3">
    <source>
        <dbReference type="Proteomes" id="UP000176998"/>
    </source>
</evidence>
<accession>A0A1G4B1H5</accession>
<dbReference type="GeneID" id="34562554"/>
<dbReference type="OrthoDB" id="4848909at2759"/>
<evidence type="ECO:0000256" key="1">
    <source>
        <dbReference type="SAM" id="MobiDB-lite"/>
    </source>
</evidence>
<sequence>MVLLAKTKWLKSTNELQSCLDINFSSCYRCQGHSKNKPTCDNPINQASRSELPSVVLYIINSGSLASASNHLERLAKLVLCKRSHQAQATDLATQWRSRIRVYLGIGRDSVASKKESKGSVRPHNTTTSSPQPMRRAAQEDRTPTPTTAILPEEINKKLARKPGAPCHCEIEHQGFSEAEISRAKAVEEMLQAWARLRAFDEESKVTPQLSRRLIELDLDDSTCWEVFVSKGVRGRQTTINDGDDTRERSRKE</sequence>
<protein>
    <submittedName>
        <fullName evidence="2">Uncharacterized protein</fullName>
    </submittedName>
</protein>
<reference evidence="2 3" key="1">
    <citation type="submission" date="2016-09" db="EMBL/GenBank/DDBJ databases">
        <authorList>
            <person name="Capua I."/>
            <person name="De Benedictis P."/>
            <person name="Joannis T."/>
            <person name="Lombin L.H."/>
            <person name="Cattoli G."/>
        </authorList>
    </citation>
    <scope>NUCLEOTIDE SEQUENCE [LARGE SCALE GENOMIC DNA]</scope>
    <source>
        <strain evidence="2 3">IMI 309357</strain>
    </source>
</reference>
<evidence type="ECO:0000313" key="2">
    <source>
        <dbReference type="EMBL" id="OHE95270.1"/>
    </source>
</evidence>
<dbReference type="AlphaFoldDB" id="A0A1G4B1H5"/>